<name>A0A9Q0RHX4_ANAIG</name>
<dbReference type="Proteomes" id="UP001149090">
    <property type="component" value="Unassembled WGS sequence"/>
</dbReference>
<evidence type="ECO:0000313" key="1">
    <source>
        <dbReference type="EMBL" id="KAJ5080697.1"/>
    </source>
</evidence>
<proteinExistence type="predicted"/>
<dbReference type="AlphaFoldDB" id="A0A9Q0RHX4"/>
<comment type="caution">
    <text evidence="1">The sequence shown here is derived from an EMBL/GenBank/DDBJ whole genome shotgun (WGS) entry which is preliminary data.</text>
</comment>
<sequence>MIPRVISKFSKKKECSNNEKIFWIPMIGRFGGLAKLNEAFQAWLLLKFETINLEGSQVSATRFGTEAIMFDILLYCVYEDPDPETLCKDFDNQLKIEKGESNLKSNHDLKTNFDRSQNTNKEKEILPRFYASNQTIIFLLDNNGWEHLNKENSPSITISFFLKLSDKDLTTFLDKNQVSHLPPLGCGLDTTYSHWNNDSDHALLSVIELYLQSSI</sequence>
<keyword evidence="2" id="KW-1185">Reference proteome</keyword>
<evidence type="ECO:0000313" key="2">
    <source>
        <dbReference type="Proteomes" id="UP001149090"/>
    </source>
</evidence>
<organism evidence="1 2">
    <name type="scientific">Anaeramoeba ignava</name>
    <name type="common">Anaerobic marine amoeba</name>
    <dbReference type="NCBI Taxonomy" id="1746090"/>
    <lineage>
        <taxon>Eukaryota</taxon>
        <taxon>Metamonada</taxon>
        <taxon>Anaeramoebidae</taxon>
        <taxon>Anaeramoeba</taxon>
    </lineage>
</organism>
<reference evidence="1" key="1">
    <citation type="submission" date="2022-10" db="EMBL/GenBank/DDBJ databases">
        <title>Novel sulphate-reducing endosymbionts in the free-living metamonad Anaeramoeba.</title>
        <authorList>
            <person name="Jerlstrom-Hultqvist J."/>
            <person name="Cepicka I."/>
            <person name="Gallot-Lavallee L."/>
            <person name="Salas-Leiva D."/>
            <person name="Curtis B.A."/>
            <person name="Zahonova K."/>
            <person name="Pipaliya S."/>
            <person name="Dacks J."/>
            <person name="Roger A.J."/>
        </authorList>
    </citation>
    <scope>NUCLEOTIDE SEQUENCE</scope>
    <source>
        <strain evidence="1">BMAN</strain>
    </source>
</reference>
<protein>
    <submittedName>
        <fullName evidence="1">Uncharacterized protein</fullName>
    </submittedName>
</protein>
<gene>
    <name evidence="1" type="ORF">M0811_13881</name>
</gene>
<dbReference type="EMBL" id="JAPDFW010000004">
    <property type="protein sequence ID" value="KAJ5080697.1"/>
    <property type="molecule type" value="Genomic_DNA"/>
</dbReference>
<accession>A0A9Q0RHX4</accession>